<dbReference type="OrthoDB" id="6871774at2"/>
<evidence type="ECO:0008006" key="3">
    <source>
        <dbReference type="Google" id="ProtNLM"/>
    </source>
</evidence>
<gene>
    <name evidence="1" type="ORF">PS880_05798</name>
</gene>
<organism evidence="1 2">
    <name type="scientific">Pseudomonas fluorescens</name>
    <dbReference type="NCBI Taxonomy" id="294"/>
    <lineage>
        <taxon>Bacteria</taxon>
        <taxon>Pseudomonadati</taxon>
        <taxon>Pseudomonadota</taxon>
        <taxon>Gammaproteobacteria</taxon>
        <taxon>Pseudomonadales</taxon>
        <taxon>Pseudomonadaceae</taxon>
        <taxon>Pseudomonas</taxon>
    </lineage>
</organism>
<sequence>MALFDDLKTKVQAGQGYAGMIKIDPASLKKLGDDMTAWQQDQIPFATALALTRTAHRVRAAEIEWMQSGFVGGAIPWTLKSLYLKRAEKNRLAARVWFIDYASKGTPAGEYLKPQVHGGGRAAKRGEKAIRSRHKLASGRFLVPGRYVPKDSYGNVKGARATMQKVLANIRGGRDDKTDTKKGKATSFFLGIPKGRSGPAGVWERRKKKLRLYAVETAEPQYRDKFDFFGISERTVEKWYDKELTIAFNHAIKTARK</sequence>
<proteinExistence type="predicted"/>
<evidence type="ECO:0000313" key="2">
    <source>
        <dbReference type="Proteomes" id="UP000375525"/>
    </source>
</evidence>
<reference evidence="1 2" key="1">
    <citation type="submission" date="2019-09" db="EMBL/GenBank/DDBJ databases">
        <authorList>
            <person name="Chandra G."/>
            <person name="Truman W A."/>
        </authorList>
    </citation>
    <scope>NUCLEOTIDE SEQUENCE [LARGE SCALE GENOMIC DNA]</scope>
    <source>
        <strain evidence="1">PS880</strain>
    </source>
</reference>
<evidence type="ECO:0000313" key="1">
    <source>
        <dbReference type="EMBL" id="VVP57293.1"/>
    </source>
</evidence>
<dbReference type="Proteomes" id="UP000375525">
    <property type="component" value="Unassembled WGS sequence"/>
</dbReference>
<dbReference type="RefSeq" id="WP_150782509.1">
    <property type="nucleotide sequence ID" value="NZ_CABVIH010000040.1"/>
</dbReference>
<dbReference type="EMBL" id="CABVIH010000040">
    <property type="protein sequence ID" value="VVP57293.1"/>
    <property type="molecule type" value="Genomic_DNA"/>
</dbReference>
<accession>A0A5E7QED4</accession>
<protein>
    <recommendedName>
        <fullName evidence="3">Phage protein</fullName>
    </recommendedName>
</protein>
<dbReference type="AlphaFoldDB" id="A0A5E7QED4"/>
<name>A0A5E7QED4_PSEFL</name>